<organism evidence="1 2">
    <name type="scientific">Rhizobium rhizogenes (strain K84 / ATCC BAA-868)</name>
    <name type="common">Agrobacterium radiobacter</name>
    <dbReference type="NCBI Taxonomy" id="311403"/>
    <lineage>
        <taxon>Bacteria</taxon>
        <taxon>Pseudomonadati</taxon>
        <taxon>Pseudomonadota</taxon>
        <taxon>Alphaproteobacteria</taxon>
        <taxon>Hyphomicrobiales</taxon>
        <taxon>Rhizobiaceae</taxon>
        <taxon>Rhizobium/Agrobacterium group</taxon>
        <taxon>Rhizobium</taxon>
    </lineage>
</organism>
<sequence length="60" mass="6185">MSHRKNVAMLDVMLGNEARAADGLSLGMSAAVEPAGSVTLNGYVPGGEFHTKLTAIAISR</sequence>
<gene>
    <name evidence="1" type="ordered locus">Arad_12450</name>
</gene>
<evidence type="ECO:0000313" key="2">
    <source>
        <dbReference type="Proteomes" id="UP000001600"/>
    </source>
</evidence>
<accession>B9JQJ3</accession>
<protein>
    <submittedName>
        <fullName evidence="1">Uncharacterized protein</fullName>
    </submittedName>
</protein>
<dbReference type="AlphaFoldDB" id="B9JQJ3"/>
<proteinExistence type="predicted"/>
<reference evidence="1 2" key="1">
    <citation type="journal article" date="2009" name="J. Bacteriol.">
        <title>Genome sequences of three Agrobacterium biovars help elucidate the evolution of multichromosome genomes in bacteria.</title>
        <authorList>
            <person name="Slater S.C."/>
            <person name="Goldman B.S."/>
            <person name="Goodner B."/>
            <person name="Setubal J.C."/>
            <person name="Farrand S.K."/>
            <person name="Nester E.W."/>
            <person name="Burr T.J."/>
            <person name="Banta L."/>
            <person name="Dickerman A.W."/>
            <person name="Paulsen I."/>
            <person name="Otten L."/>
            <person name="Suen G."/>
            <person name="Welch R."/>
            <person name="Almeida N.F."/>
            <person name="Arnold F."/>
            <person name="Burton O.T."/>
            <person name="Du Z."/>
            <person name="Ewing A."/>
            <person name="Godsy E."/>
            <person name="Heisel S."/>
            <person name="Houmiel K.L."/>
            <person name="Jhaveri J."/>
            <person name="Lu J."/>
            <person name="Miller N.M."/>
            <person name="Norton S."/>
            <person name="Chen Q."/>
            <person name="Phoolcharoen W."/>
            <person name="Ohlin V."/>
            <person name="Ondrusek D."/>
            <person name="Pride N."/>
            <person name="Stricklin S.L."/>
            <person name="Sun J."/>
            <person name="Wheeler C."/>
            <person name="Wilson L."/>
            <person name="Zhu H."/>
            <person name="Wood D.W."/>
        </authorList>
    </citation>
    <scope>NUCLEOTIDE SEQUENCE [LARGE SCALE GENOMIC DNA]</scope>
    <source>
        <strain evidence="2">K84 / ATCC BAA-868</strain>
        <plasmid evidence="1 2">pAtK84c</plasmid>
    </source>
</reference>
<evidence type="ECO:0000313" key="1">
    <source>
        <dbReference type="EMBL" id="ACM31412.1"/>
    </source>
</evidence>
<keyword evidence="1" id="KW-0614">Plasmid</keyword>
<dbReference type="EMBL" id="CP000631">
    <property type="protein sequence ID" value="ACM31412.1"/>
    <property type="molecule type" value="Genomic_DNA"/>
</dbReference>
<name>B9JQJ3_RHIR8</name>
<dbReference type="KEGG" id="ara:Arad_12450"/>
<dbReference type="Proteomes" id="UP000001600">
    <property type="component" value="Plasmid pAtK84c"/>
</dbReference>
<geneLocation type="plasmid" evidence="1 2">
    <name>pAtK84c</name>
</geneLocation>
<dbReference type="HOGENOM" id="CLU_2930839_0_0_5"/>